<comment type="subcellular location">
    <subcellularLocation>
        <location evidence="1">Cell membrane</location>
        <topology evidence="1">Multi-pass membrane protein</topology>
    </subcellularLocation>
</comment>
<feature type="transmembrane region" description="Helical" evidence="7">
    <location>
        <begin position="312"/>
        <end position="329"/>
    </location>
</feature>
<dbReference type="RefSeq" id="WP_017365926.1">
    <property type="nucleotide sequence ID" value="NZ_OX458332.1"/>
</dbReference>
<name>A0AA35UK34_METCP</name>
<protein>
    <submittedName>
        <fullName evidence="10">Membrane-associated protein</fullName>
    </submittedName>
</protein>
<feature type="transmembrane region" description="Helical" evidence="7">
    <location>
        <begin position="177"/>
        <end position="202"/>
    </location>
</feature>
<dbReference type="InterPro" id="IPR032816">
    <property type="entry name" value="VTT_dom"/>
</dbReference>
<dbReference type="Proteomes" id="UP001158598">
    <property type="component" value="Chromosome"/>
</dbReference>
<dbReference type="Pfam" id="PF09335">
    <property type="entry name" value="VTT_dom"/>
    <property type="match status" value="1"/>
</dbReference>
<dbReference type="EMBL" id="OX458332">
    <property type="protein sequence ID" value="CAI8787729.1"/>
    <property type="molecule type" value="Genomic_DNA"/>
</dbReference>
<evidence type="ECO:0000256" key="3">
    <source>
        <dbReference type="ARBA" id="ARBA00022475"/>
    </source>
</evidence>
<organism evidence="10 11">
    <name type="scientific">Methylococcus capsulatus</name>
    <dbReference type="NCBI Taxonomy" id="414"/>
    <lineage>
        <taxon>Bacteria</taxon>
        <taxon>Pseudomonadati</taxon>
        <taxon>Pseudomonadota</taxon>
        <taxon>Gammaproteobacteria</taxon>
        <taxon>Methylococcales</taxon>
        <taxon>Methylococcaceae</taxon>
        <taxon>Methylococcus</taxon>
    </lineage>
</organism>
<feature type="transmembrane region" description="Helical" evidence="7">
    <location>
        <begin position="286"/>
        <end position="305"/>
    </location>
</feature>
<accession>A0AA35UK34</accession>
<feature type="transmembrane region" description="Helical" evidence="7">
    <location>
        <begin position="238"/>
        <end position="256"/>
    </location>
</feature>
<evidence type="ECO:0000256" key="5">
    <source>
        <dbReference type="ARBA" id="ARBA00022989"/>
    </source>
</evidence>
<keyword evidence="6 7" id="KW-0472">Membrane</keyword>
<evidence type="ECO:0000256" key="6">
    <source>
        <dbReference type="ARBA" id="ARBA00023136"/>
    </source>
</evidence>
<sequence length="641" mass="69760">MSLEAVHLWVGQHPHLAGLAVFAIVLAESLAVVGLLLPGTVLIFTFGTLVGGGSMDFVSTYVWALSGALLGDGISFWLGWRHGQRIRTVWPFSRFPAVLERGAHFFRRYGGHGVLFGRFFGAVRGIVPLVAGMAGMPAGRFVGYSAVAAALWVPVFLAPGVLFGASLELASGTTARLVGLGLGLIALLWFAVWATVRVYAFLQPRARDLILLMFRIAGEHRLLGRITLPLLDSERRDYGGLALVGGLIFAVVFALGRSFTVPPLPVSFAAWRTPAADYGFTVLESLGSRETLLIGFGVLALWLGFQRWFVALAHWLIATVFALSLGWLGDHGFVLPAFDGHVLRGGVASGFVAVLVAPAFRRVGGWVAYAAAAALVAALGFARIYLEHSEIPQVLFALAIGLSWTVPLGIACRRHCEAKAASPAVAALVTVCLALVLAAAAVRHGPAEFVHAPLVRRMTTAEWLADGWKRLPAYRLQPLGRPHQPLPIQWATSLNGARENLEKLGWRMAAPLSWQSALQWFNPRAKPEEWPVLARFNEDSEDALRMLRPEHGGRWTVLRLWPSRFVLAEDGVPLWVGRIDRLEAVNRFGFLGYFREAGDSDRIDAAMLLAPERIPGLVATPVMRDPGSPAVLIRERWKPVP</sequence>
<evidence type="ECO:0000313" key="10">
    <source>
        <dbReference type="EMBL" id="CAI8787729.1"/>
    </source>
</evidence>
<evidence type="ECO:0000256" key="7">
    <source>
        <dbReference type="SAM" id="Phobius"/>
    </source>
</evidence>
<dbReference type="InterPro" id="IPR032818">
    <property type="entry name" value="DedA-like"/>
</dbReference>
<dbReference type="Pfam" id="PF14067">
    <property type="entry name" value="LssY_C"/>
    <property type="match status" value="1"/>
</dbReference>
<feature type="domain" description="LssY-like C-terminal" evidence="9">
    <location>
        <begin position="468"/>
        <end position="587"/>
    </location>
</feature>
<feature type="transmembrane region" description="Helical" evidence="7">
    <location>
        <begin position="20"/>
        <end position="49"/>
    </location>
</feature>
<gene>
    <name evidence="10" type="ORF">MCNOR_1328</name>
</gene>
<feature type="transmembrane region" description="Helical" evidence="7">
    <location>
        <begin position="367"/>
        <end position="385"/>
    </location>
</feature>
<keyword evidence="5 7" id="KW-1133">Transmembrane helix</keyword>
<feature type="transmembrane region" description="Helical" evidence="7">
    <location>
        <begin position="61"/>
        <end position="80"/>
    </location>
</feature>
<dbReference type="AlphaFoldDB" id="A0AA35UK34"/>
<dbReference type="PANTHER" id="PTHR30353">
    <property type="entry name" value="INNER MEMBRANE PROTEIN DEDA-RELATED"/>
    <property type="match status" value="1"/>
</dbReference>
<evidence type="ECO:0000256" key="1">
    <source>
        <dbReference type="ARBA" id="ARBA00004651"/>
    </source>
</evidence>
<dbReference type="InterPro" id="IPR025902">
    <property type="entry name" value="LssY-like-C_dom"/>
</dbReference>
<keyword evidence="4 7" id="KW-0812">Transmembrane</keyword>
<dbReference type="GO" id="GO:0005886">
    <property type="term" value="C:plasma membrane"/>
    <property type="evidence" value="ECO:0007669"/>
    <property type="project" value="UniProtKB-SubCell"/>
</dbReference>
<keyword evidence="3" id="KW-1003">Cell membrane</keyword>
<reference evidence="10" key="1">
    <citation type="submission" date="2023-03" db="EMBL/GenBank/DDBJ databases">
        <authorList>
            <person name="Pearce D."/>
        </authorList>
    </citation>
    <scope>NUCLEOTIDE SEQUENCE</scope>
    <source>
        <strain evidence="10">Mc</strain>
    </source>
</reference>
<evidence type="ECO:0000259" key="8">
    <source>
        <dbReference type="Pfam" id="PF09335"/>
    </source>
</evidence>
<dbReference type="PANTHER" id="PTHR30353:SF15">
    <property type="entry name" value="INNER MEMBRANE PROTEIN YABI"/>
    <property type="match status" value="1"/>
</dbReference>
<feature type="transmembrane region" description="Helical" evidence="7">
    <location>
        <begin position="141"/>
        <end position="165"/>
    </location>
</feature>
<proteinExistence type="inferred from homology"/>
<feature type="transmembrane region" description="Helical" evidence="7">
    <location>
        <begin position="341"/>
        <end position="360"/>
    </location>
</feature>
<evidence type="ECO:0000256" key="2">
    <source>
        <dbReference type="ARBA" id="ARBA00010792"/>
    </source>
</evidence>
<evidence type="ECO:0000313" key="11">
    <source>
        <dbReference type="Proteomes" id="UP001158598"/>
    </source>
</evidence>
<evidence type="ECO:0000256" key="4">
    <source>
        <dbReference type="ARBA" id="ARBA00022692"/>
    </source>
</evidence>
<feature type="transmembrane region" description="Helical" evidence="7">
    <location>
        <begin position="424"/>
        <end position="442"/>
    </location>
</feature>
<feature type="domain" description="VTT" evidence="8">
    <location>
        <begin position="37"/>
        <end position="160"/>
    </location>
</feature>
<feature type="transmembrane region" description="Helical" evidence="7">
    <location>
        <begin position="391"/>
        <end position="412"/>
    </location>
</feature>
<evidence type="ECO:0000259" key="9">
    <source>
        <dbReference type="Pfam" id="PF14067"/>
    </source>
</evidence>
<comment type="similarity">
    <text evidence="2">Belongs to the DedA family.</text>
</comment>